<dbReference type="Proteomes" id="UP000827872">
    <property type="component" value="Linkage Group LG07"/>
</dbReference>
<proteinExistence type="predicted"/>
<reference evidence="1" key="1">
    <citation type="submission" date="2021-08" db="EMBL/GenBank/DDBJ databases">
        <title>The first chromosome-level gecko genome reveals the dynamic sex chromosomes of Neotropical dwarf geckos (Sphaerodactylidae: Sphaerodactylus).</title>
        <authorList>
            <person name="Pinto B.J."/>
            <person name="Keating S.E."/>
            <person name="Gamble T."/>
        </authorList>
    </citation>
    <scope>NUCLEOTIDE SEQUENCE</scope>
    <source>
        <strain evidence="1">TG3544</strain>
    </source>
</reference>
<name>A0ACB8ER35_9SAUR</name>
<keyword evidence="2" id="KW-1185">Reference proteome</keyword>
<organism evidence="1 2">
    <name type="scientific">Sphaerodactylus townsendi</name>
    <dbReference type="NCBI Taxonomy" id="933632"/>
    <lineage>
        <taxon>Eukaryota</taxon>
        <taxon>Metazoa</taxon>
        <taxon>Chordata</taxon>
        <taxon>Craniata</taxon>
        <taxon>Vertebrata</taxon>
        <taxon>Euteleostomi</taxon>
        <taxon>Lepidosauria</taxon>
        <taxon>Squamata</taxon>
        <taxon>Bifurcata</taxon>
        <taxon>Gekkota</taxon>
        <taxon>Sphaerodactylidae</taxon>
        <taxon>Sphaerodactylus</taxon>
    </lineage>
</organism>
<dbReference type="EMBL" id="CM037620">
    <property type="protein sequence ID" value="KAH7994850.1"/>
    <property type="molecule type" value="Genomic_DNA"/>
</dbReference>
<sequence>MEASDKRIQGLEKQLLLNNTSFSLQLAAEKKKTVEAQMITTNLQMEIKLLNQKIQEKERELGLRNIYASRLLKNQQDKCDLESPPKDVNICKAVQADKTFKVETMTPLQKHEVEKSTVLKEEKTTQDSKEKLCGMHEQNELKSEVHQTEKLPKQEVSNITCKEQLREEICPKEEKHFKCEYIERQKTRVVMQVLKVDSFNDELDKLMGEESFHPTQDVLKNKNNLEALAEKQNNEEHEEGEKAAKVTNHEKKKKELSA</sequence>
<evidence type="ECO:0000313" key="2">
    <source>
        <dbReference type="Proteomes" id="UP000827872"/>
    </source>
</evidence>
<protein>
    <submittedName>
        <fullName evidence="1">Uncharacterized protein</fullName>
    </submittedName>
</protein>
<comment type="caution">
    <text evidence="1">The sequence shown here is derived from an EMBL/GenBank/DDBJ whole genome shotgun (WGS) entry which is preliminary data.</text>
</comment>
<accession>A0ACB8ER35</accession>
<evidence type="ECO:0000313" key="1">
    <source>
        <dbReference type="EMBL" id="KAH7994850.1"/>
    </source>
</evidence>
<gene>
    <name evidence="1" type="ORF">K3G42_017112</name>
</gene>